<sequence length="273" mass="29994">MALLFTKYHNCHEADVTECNIVISEGTFANFGNHVNLTRWLHIPSVNLWPQSIYSRLSKGTSGRYLVAFGDSFTAGGDSKSYPHIAAGLLNWQVRNFAVGGAKTHNIFAQLINGGTVLPLATHVVLTISGNDVDGIGKLVNIARVNVTAFEEQCTKLKPTLVSTYKQIKGAVRAETKIYALPYVDFISVGNRVPYEYESHKILQILNKLVEDAAAEANIYYVATVVSAFLGHEMYSSDPYIDDFQHPTNAVHPNLKGYAKIGEVLAAYLQVNS</sequence>
<evidence type="ECO:0000259" key="1">
    <source>
        <dbReference type="Pfam" id="PF13472"/>
    </source>
</evidence>
<reference evidence="3" key="1">
    <citation type="submission" date="2021-02" db="EMBL/GenBank/DDBJ databases">
        <authorList>
            <person name="Nowell W R."/>
        </authorList>
    </citation>
    <scope>NUCLEOTIDE SEQUENCE</scope>
</reference>
<dbReference type="Pfam" id="PF13472">
    <property type="entry name" value="Lipase_GDSL_2"/>
    <property type="match status" value="1"/>
</dbReference>
<dbReference type="Gene3D" id="3.40.50.1110">
    <property type="entry name" value="SGNH hydrolase"/>
    <property type="match status" value="1"/>
</dbReference>
<dbReference type="Proteomes" id="UP000663852">
    <property type="component" value="Unassembled WGS sequence"/>
</dbReference>
<dbReference type="AlphaFoldDB" id="A0A815AV24"/>
<dbReference type="InterPro" id="IPR013830">
    <property type="entry name" value="SGNH_hydro"/>
</dbReference>
<evidence type="ECO:0000313" key="3">
    <source>
        <dbReference type="EMBL" id="CAF1261177.1"/>
    </source>
</evidence>
<dbReference type="InterPro" id="IPR036514">
    <property type="entry name" value="SGNH_hydro_sf"/>
</dbReference>
<keyword evidence="4" id="KW-1185">Reference proteome</keyword>
<protein>
    <recommendedName>
        <fullName evidence="1">SGNH hydrolase-type esterase domain-containing protein</fullName>
    </recommendedName>
</protein>
<dbReference type="OrthoDB" id="9996374at2759"/>
<comment type="caution">
    <text evidence="3">The sequence shown here is derived from an EMBL/GenBank/DDBJ whole genome shotgun (WGS) entry which is preliminary data.</text>
</comment>
<gene>
    <name evidence="2" type="ORF">EDS130_LOCUS9264</name>
    <name evidence="3" type="ORF">XAT740_LOCUS26787</name>
</gene>
<dbReference type="EMBL" id="CAJNOJ010000031">
    <property type="protein sequence ID" value="CAF0890675.1"/>
    <property type="molecule type" value="Genomic_DNA"/>
</dbReference>
<accession>A0A815AV24</accession>
<organism evidence="3 4">
    <name type="scientific">Adineta ricciae</name>
    <name type="common">Rotifer</name>
    <dbReference type="NCBI Taxonomy" id="249248"/>
    <lineage>
        <taxon>Eukaryota</taxon>
        <taxon>Metazoa</taxon>
        <taxon>Spiralia</taxon>
        <taxon>Gnathifera</taxon>
        <taxon>Rotifera</taxon>
        <taxon>Eurotatoria</taxon>
        <taxon>Bdelloidea</taxon>
        <taxon>Adinetida</taxon>
        <taxon>Adinetidae</taxon>
        <taxon>Adineta</taxon>
    </lineage>
</organism>
<dbReference type="EMBL" id="CAJNOR010002194">
    <property type="protein sequence ID" value="CAF1261177.1"/>
    <property type="molecule type" value="Genomic_DNA"/>
</dbReference>
<feature type="domain" description="SGNH hydrolase-type esterase" evidence="1">
    <location>
        <begin position="68"/>
        <end position="259"/>
    </location>
</feature>
<name>A0A815AV24_ADIRI</name>
<evidence type="ECO:0000313" key="4">
    <source>
        <dbReference type="Proteomes" id="UP000663828"/>
    </source>
</evidence>
<dbReference type="SUPFAM" id="SSF52266">
    <property type="entry name" value="SGNH hydrolase"/>
    <property type="match status" value="1"/>
</dbReference>
<proteinExistence type="predicted"/>
<dbReference type="Proteomes" id="UP000663828">
    <property type="component" value="Unassembled WGS sequence"/>
</dbReference>
<evidence type="ECO:0000313" key="2">
    <source>
        <dbReference type="EMBL" id="CAF0890675.1"/>
    </source>
</evidence>